<dbReference type="Gene3D" id="1.25.40.20">
    <property type="entry name" value="Ankyrin repeat-containing domain"/>
    <property type="match status" value="1"/>
</dbReference>
<dbReference type="Proteomes" id="UP000230233">
    <property type="component" value="Chromosome I"/>
</dbReference>
<dbReference type="FunFam" id="1.25.40.20:FF:000917">
    <property type="entry name" value="SoWAH (Drosophila) homolog"/>
    <property type="match status" value="1"/>
</dbReference>
<feature type="compositionally biased region" description="Basic and acidic residues" evidence="4">
    <location>
        <begin position="101"/>
        <end position="115"/>
    </location>
</feature>
<evidence type="ECO:0000313" key="5">
    <source>
        <dbReference type="EMBL" id="PIC50705.1"/>
    </source>
</evidence>
<dbReference type="Pfam" id="PF12796">
    <property type="entry name" value="Ank_2"/>
    <property type="match status" value="1"/>
</dbReference>
<dbReference type="PROSITE" id="PS50297">
    <property type="entry name" value="ANK_REP_REGION"/>
    <property type="match status" value="2"/>
</dbReference>
<dbReference type="EMBL" id="PDUG01000001">
    <property type="protein sequence ID" value="PIC50705.1"/>
    <property type="molecule type" value="Genomic_DNA"/>
</dbReference>
<proteinExistence type="predicted"/>
<feature type="repeat" description="ANK" evidence="3">
    <location>
        <begin position="203"/>
        <end position="235"/>
    </location>
</feature>
<evidence type="ECO:0000256" key="2">
    <source>
        <dbReference type="ARBA" id="ARBA00023043"/>
    </source>
</evidence>
<keyword evidence="2 3" id="KW-0040">ANK repeat</keyword>
<keyword evidence="6" id="KW-1185">Reference proteome</keyword>
<feature type="region of interest" description="Disordered" evidence="4">
    <location>
        <begin position="311"/>
        <end position="334"/>
    </location>
</feature>
<feature type="compositionally biased region" description="Polar residues" evidence="4">
    <location>
        <begin position="116"/>
        <end position="130"/>
    </location>
</feature>
<evidence type="ECO:0000256" key="3">
    <source>
        <dbReference type="PROSITE-ProRule" id="PRU00023"/>
    </source>
</evidence>
<dbReference type="PANTHER" id="PTHR24189:SF50">
    <property type="entry name" value="ANKYRIN REPEAT AND SOCS BOX PROTEIN 2"/>
    <property type="match status" value="1"/>
</dbReference>
<dbReference type="PANTHER" id="PTHR24189">
    <property type="entry name" value="MYOTROPHIN"/>
    <property type="match status" value="1"/>
</dbReference>
<dbReference type="InterPro" id="IPR036770">
    <property type="entry name" value="Ankyrin_rpt-contain_sf"/>
</dbReference>
<comment type="caution">
    <text evidence="5">The sequence shown here is derived from an EMBL/GenBank/DDBJ whole genome shotgun (WGS) entry which is preliminary data.</text>
</comment>
<dbReference type="InterPro" id="IPR002110">
    <property type="entry name" value="Ankyrin_rpt"/>
</dbReference>
<dbReference type="SUPFAM" id="SSF48403">
    <property type="entry name" value="Ankyrin repeat"/>
    <property type="match status" value="1"/>
</dbReference>
<keyword evidence="1" id="KW-0677">Repeat</keyword>
<feature type="repeat" description="ANK" evidence="3">
    <location>
        <begin position="236"/>
        <end position="268"/>
    </location>
</feature>
<protein>
    <submittedName>
        <fullName evidence="5">Uncharacterized protein</fullName>
    </submittedName>
</protein>
<dbReference type="SMART" id="SM00248">
    <property type="entry name" value="ANK"/>
    <property type="match status" value="2"/>
</dbReference>
<dbReference type="AlphaFoldDB" id="A0A2G5VG13"/>
<reference evidence="6" key="1">
    <citation type="submission" date="2017-10" db="EMBL/GenBank/DDBJ databases">
        <title>Rapid genome shrinkage in a self-fertile nematode reveals novel sperm competition proteins.</title>
        <authorList>
            <person name="Yin D."/>
            <person name="Schwarz E.M."/>
            <person name="Thomas C.G."/>
            <person name="Felde R.L."/>
            <person name="Korf I.F."/>
            <person name="Cutter A.D."/>
            <person name="Schartner C.M."/>
            <person name="Ralston E.J."/>
            <person name="Meyer B.J."/>
            <person name="Haag E.S."/>
        </authorList>
    </citation>
    <scope>NUCLEOTIDE SEQUENCE [LARGE SCALE GENOMIC DNA]</scope>
    <source>
        <strain evidence="6">JU1422</strain>
    </source>
</reference>
<feature type="region of interest" description="Disordered" evidence="4">
    <location>
        <begin position="56"/>
        <end position="138"/>
    </location>
</feature>
<name>A0A2G5VG13_9PELO</name>
<gene>
    <name evidence="5" type="primary">Cni-swah-1</name>
    <name evidence="5" type="synonym">Cnig_chr_I.g1505</name>
    <name evidence="5" type="ORF">B9Z55_001505</name>
</gene>
<evidence type="ECO:0000313" key="6">
    <source>
        <dbReference type="Proteomes" id="UP000230233"/>
    </source>
</evidence>
<organism evidence="5 6">
    <name type="scientific">Caenorhabditis nigoni</name>
    <dbReference type="NCBI Taxonomy" id="1611254"/>
    <lineage>
        <taxon>Eukaryota</taxon>
        <taxon>Metazoa</taxon>
        <taxon>Ecdysozoa</taxon>
        <taxon>Nematoda</taxon>
        <taxon>Chromadorea</taxon>
        <taxon>Rhabditida</taxon>
        <taxon>Rhabditina</taxon>
        <taxon>Rhabditomorpha</taxon>
        <taxon>Rhabditoidea</taxon>
        <taxon>Rhabditidae</taxon>
        <taxon>Peloderinae</taxon>
        <taxon>Caenorhabditis</taxon>
    </lineage>
</organism>
<evidence type="ECO:0000256" key="4">
    <source>
        <dbReference type="SAM" id="MobiDB-lite"/>
    </source>
</evidence>
<dbReference type="PROSITE" id="PS50088">
    <property type="entry name" value="ANK_REPEAT"/>
    <property type="match status" value="2"/>
</dbReference>
<accession>A0A2G5VG13</accession>
<feature type="compositionally biased region" description="Low complexity" evidence="4">
    <location>
        <begin position="311"/>
        <end position="321"/>
    </location>
</feature>
<evidence type="ECO:0000256" key="1">
    <source>
        <dbReference type="ARBA" id="ARBA00022737"/>
    </source>
</evidence>
<sequence length="370" mass="41215">MGEWSEMFKHLTIRVNDMFVSDYRRLTEWDGKNTNRPSARHESPKYIGIQNVVKREEEGDFSTTKTMSLPAPRRSNADGLSENMLKAILEPKTSSNLNVSKMEENGGPDENRNSDQKLGTTPHPYSTTATIPRGSGGSFLDSTSISTCSKRSLHSSRQTLSDPKEFYKTAGSRWIRAVRHGNATTVKKMLEEKPELSNYAPNYGPMAIHMATVRSDRSIILLLMAKGADVDARDAAGYTSLQLAIRLGNQSLAHFLISHGANIELIDPEGRQINDYDEWSETDQLAAEKLVYGKPLLRNKAHSFLGLSPSSVSVKSSGSLRPPRPSSTPDNSMLCESEIQELQRNKKRSSWKSFFEKTPIVKKFGSNSKS</sequence>
<dbReference type="InterPro" id="IPR050745">
    <property type="entry name" value="Multifunctional_regulatory"/>
</dbReference>
<dbReference type="OrthoDB" id="71307at2759"/>
<dbReference type="STRING" id="1611254.A0A2G5VG13"/>